<reference evidence="1" key="2">
    <citation type="journal article" date="2021" name="PeerJ">
        <title>Extensive microbial diversity within the chicken gut microbiome revealed by metagenomics and culture.</title>
        <authorList>
            <person name="Gilroy R."/>
            <person name="Ravi A."/>
            <person name="Getino M."/>
            <person name="Pursley I."/>
            <person name="Horton D.L."/>
            <person name="Alikhan N.F."/>
            <person name="Baker D."/>
            <person name="Gharbi K."/>
            <person name="Hall N."/>
            <person name="Watson M."/>
            <person name="Adriaenssens E.M."/>
            <person name="Foster-Nyarko E."/>
            <person name="Jarju S."/>
            <person name="Secka A."/>
            <person name="Antonio M."/>
            <person name="Oren A."/>
            <person name="Chaudhuri R.R."/>
            <person name="La Ragione R."/>
            <person name="Hildebrand F."/>
            <person name="Pallen M.J."/>
        </authorList>
    </citation>
    <scope>NUCLEOTIDE SEQUENCE</scope>
    <source>
        <strain evidence="1">11159</strain>
    </source>
</reference>
<dbReference type="Proteomes" id="UP000823613">
    <property type="component" value="Unassembled WGS sequence"/>
</dbReference>
<proteinExistence type="predicted"/>
<evidence type="ECO:0000313" key="1">
    <source>
        <dbReference type="EMBL" id="MBO8427241.1"/>
    </source>
</evidence>
<evidence type="ECO:0000313" key="2">
    <source>
        <dbReference type="Proteomes" id="UP000823613"/>
    </source>
</evidence>
<comment type="caution">
    <text evidence="1">The sequence shown here is derived from an EMBL/GenBank/DDBJ whole genome shotgun (WGS) entry which is preliminary data.</text>
</comment>
<organism evidence="1 2">
    <name type="scientific">Candidatus Onthovivens merdipullorum</name>
    <dbReference type="NCBI Taxonomy" id="2840889"/>
    <lineage>
        <taxon>Bacteria</taxon>
        <taxon>Bacillati</taxon>
        <taxon>Bacillota</taxon>
        <taxon>Bacilli</taxon>
        <taxon>Bacillales</taxon>
        <taxon>Candidatus Onthovivens</taxon>
    </lineage>
</organism>
<sequence length="225" mass="26431">MEIANVVSVISNSNTKKFRVKFEDGTTEVMRLFVYTAECVCQYRYKSVRFGYPISVEKWVSIKPINGADVNTKVKNFMQNVVKYLNESGLWVDIKESFEKILAQGDDYLNHVLSLDWSEQRKYMNETIGTTFHVDSIVRSALKGIVSINYERYDKDYIRERAKNAIKNNESYSHSWRKGYDNSIEFRLCDDGKKRGWYSEEFKNCGNGHYYLALDERRAIFCEDD</sequence>
<accession>A0A9D9DHF6</accession>
<dbReference type="EMBL" id="JADIMY010000030">
    <property type="protein sequence ID" value="MBO8427241.1"/>
    <property type="molecule type" value="Genomic_DNA"/>
</dbReference>
<gene>
    <name evidence="1" type="ORF">IAC58_01615</name>
</gene>
<dbReference type="AlphaFoldDB" id="A0A9D9DHF6"/>
<reference evidence="1" key="1">
    <citation type="submission" date="2020-10" db="EMBL/GenBank/DDBJ databases">
        <authorList>
            <person name="Gilroy R."/>
        </authorList>
    </citation>
    <scope>NUCLEOTIDE SEQUENCE</scope>
    <source>
        <strain evidence="1">11159</strain>
    </source>
</reference>
<name>A0A9D9DHF6_9BACL</name>
<protein>
    <submittedName>
        <fullName evidence="1">Uncharacterized protein</fullName>
    </submittedName>
</protein>